<protein>
    <recommendedName>
        <fullName evidence="4">Flavoprotein oxygenase</fullName>
    </recommendedName>
</protein>
<dbReference type="OrthoDB" id="5369448at2759"/>
<keyword evidence="3" id="KW-1185">Reference proteome</keyword>
<evidence type="ECO:0000313" key="3">
    <source>
        <dbReference type="Proteomes" id="UP000184188"/>
    </source>
</evidence>
<feature type="compositionally biased region" description="Basic residues" evidence="1">
    <location>
        <begin position="157"/>
        <end position="166"/>
    </location>
</feature>
<feature type="region of interest" description="Disordered" evidence="1">
    <location>
        <begin position="33"/>
        <end position="90"/>
    </location>
</feature>
<feature type="region of interest" description="Disordered" evidence="1">
    <location>
        <begin position="589"/>
        <end position="614"/>
    </location>
</feature>
<proteinExistence type="predicted"/>
<feature type="compositionally biased region" description="Acidic residues" evidence="1">
    <location>
        <begin position="297"/>
        <end position="312"/>
    </location>
</feature>
<dbReference type="Proteomes" id="UP000184188">
    <property type="component" value="Unassembled WGS sequence"/>
</dbReference>
<evidence type="ECO:0000256" key="1">
    <source>
        <dbReference type="SAM" id="MobiDB-lite"/>
    </source>
</evidence>
<reference evidence="3" key="1">
    <citation type="journal article" date="2017" name="Genome Biol.">
        <title>Comparative genomics reveals high biological diversity and specific adaptations in the industrially and medically important fungal genus Aspergillus.</title>
        <authorList>
            <person name="de Vries R.P."/>
            <person name="Riley R."/>
            <person name="Wiebenga A."/>
            <person name="Aguilar-Osorio G."/>
            <person name="Amillis S."/>
            <person name="Uchima C.A."/>
            <person name="Anderluh G."/>
            <person name="Asadollahi M."/>
            <person name="Askin M."/>
            <person name="Barry K."/>
            <person name="Battaglia E."/>
            <person name="Bayram O."/>
            <person name="Benocci T."/>
            <person name="Braus-Stromeyer S.A."/>
            <person name="Caldana C."/>
            <person name="Canovas D."/>
            <person name="Cerqueira G.C."/>
            <person name="Chen F."/>
            <person name="Chen W."/>
            <person name="Choi C."/>
            <person name="Clum A."/>
            <person name="Dos Santos R.A."/>
            <person name="Damasio A.R."/>
            <person name="Diallinas G."/>
            <person name="Emri T."/>
            <person name="Fekete E."/>
            <person name="Flipphi M."/>
            <person name="Freyberg S."/>
            <person name="Gallo A."/>
            <person name="Gournas C."/>
            <person name="Habgood R."/>
            <person name="Hainaut M."/>
            <person name="Harispe M.L."/>
            <person name="Henrissat B."/>
            <person name="Hilden K.S."/>
            <person name="Hope R."/>
            <person name="Hossain A."/>
            <person name="Karabika E."/>
            <person name="Karaffa L."/>
            <person name="Karanyi Z."/>
            <person name="Krasevec N."/>
            <person name="Kuo A."/>
            <person name="Kusch H."/>
            <person name="LaButti K."/>
            <person name="Lagendijk E.L."/>
            <person name="Lapidus A."/>
            <person name="Levasseur A."/>
            <person name="Lindquist E."/>
            <person name="Lipzen A."/>
            <person name="Logrieco A.F."/>
            <person name="MacCabe A."/>
            <person name="Maekelae M.R."/>
            <person name="Malavazi I."/>
            <person name="Melin P."/>
            <person name="Meyer V."/>
            <person name="Mielnichuk N."/>
            <person name="Miskei M."/>
            <person name="Molnar A.P."/>
            <person name="Mule G."/>
            <person name="Ngan C.Y."/>
            <person name="Orejas M."/>
            <person name="Orosz E."/>
            <person name="Ouedraogo J.P."/>
            <person name="Overkamp K.M."/>
            <person name="Park H.-S."/>
            <person name="Perrone G."/>
            <person name="Piumi F."/>
            <person name="Punt P.J."/>
            <person name="Ram A.F."/>
            <person name="Ramon A."/>
            <person name="Rauscher S."/>
            <person name="Record E."/>
            <person name="Riano-Pachon D.M."/>
            <person name="Robert V."/>
            <person name="Roehrig J."/>
            <person name="Ruller R."/>
            <person name="Salamov A."/>
            <person name="Salih N.S."/>
            <person name="Samson R.A."/>
            <person name="Sandor E."/>
            <person name="Sanguinetti M."/>
            <person name="Schuetze T."/>
            <person name="Sepcic K."/>
            <person name="Shelest E."/>
            <person name="Sherlock G."/>
            <person name="Sophianopoulou V."/>
            <person name="Squina F.M."/>
            <person name="Sun H."/>
            <person name="Susca A."/>
            <person name="Todd R.B."/>
            <person name="Tsang A."/>
            <person name="Unkles S.E."/>
            <person name="van de Wiele N."/>
            <person name="van Rossen-Uffink D."/>
            <person name="Oliveira J.V."/>
            <person name="Vesth T.C."/>
            <person name="Visser J."/>
            <person name="Yu J.-H."/>
            <person name="Zhou M."/>
            <person name="Andersen M.R."/>
            <person name="Archer D.B."/>
            <person name="Baker S.E."/>
            <person name="Benoit I."/>
            <person name="Brakhage A.A."/>
            <person name="Braus G.H."/>
            <person name="Fischer R."/>
            <person name="Frisvad J.C."/>
            <person name="Goldman G.H."/>
            <person name="Houbraken J."/>
            <person name="Oakley B."/>
            <person name="Pocsi I."/>
            <person name="Scazzocchio C."/>
            <person name="Seiboth B."/>
            <person name="vanKuyk P.A."/>
            <person name="Wortman J."/>
            <person name="Dyer P.S."/>
            <person name="Grigoriev I.V."/>
        </authorList>
    </citation>
    <scope>NUCLEOTIDE SEQUENCE [LARGE SCALE GENOMIC DNA]</scope>
    <source>
        <strain evidence="3">CBS 506.65</strain>
    </source>
</reference>
<dbReference type="VEuPathDB" id="FungiDB:ASPZODRAFT_13165"/>
<feature type="region of interest" description="Disordered" evidence="1">
    <location>
        <begin position="103"/>
        <end position="122"/>
    </location>
</feature>
<feature type="compositionally biased region" description="Low complexity" evidence="1">
    <location>
        <begin position="76"/>
        <end position="86"/>
    </location>
</feature>
<feature type="region of interest" description="Disordered" evidence="1">
    <location>
        <begin position="128"/>
        <end position="191"/>
    </location>
</feature>
<dbReference type="GeneID" id="34609270"/>
<feature type="compositionally biased region" description="Basic and acidic residues" evidence="1">
    <location>
        <begin position="286"/>
        <end position="296"/>
    </location>
</feature>
<evidence type="ECO:0008006" key="4">
    <source>
        <dbReference type="Google" id="ProtNLM"/>
    </source>
</evidence>
<dbReference type="STRING" id="1073090.A0A1L9SSI1"/>
<feature type="compositionally biased region" description="Acidic residues" evidence="1">
    <location>
        <begin position="60"/>
        <end position="71"/>
    </location>
</feature>
<name>A0A1L9SSI1_9EURO</name>
<gene>
    <name evidence="2" type="ORF">ASPZODRAFT_13165</name>
</gene>
<sequence>METLSEPFAAEEIQGLDSDILIEDLRDHSQSIDHLSGELLQQDYGYHSSSSSAPNSMDREPDDDDDDDDDLAPLNSRASSRSSISSLPGSVFTYPGVKSPFSPLTSEPLGSHHKEDTPLRSVINSIRERDAAFRKPSSVRAMQMNTEDEDDEYLTPPRRRGLHGGGHRMSDMSMRSVGSSPLKRSPYSAGKQRVKKEYPLVLLHCTLLPPTISIPGYPGTPSQKILREVLPLEYWRRWKLLEEKVGSGVLQDRGVLISHPEDLYDVLEERLLESLELQRPLVHDGHFLGHGKGDSEKEGEDEEDGQGEEDEWEQWHQSRHESATDDEQGEVCPDCRGRVVRNAPGSRKWEVKVYAANGLMRAGAWAAAWKEMEKVDVEVGLWIPSEIRRELEKRVCEESAALHFDEDLRMSQIRDSERAHPLAIEHRPGLTQEHIDGLEDADAFTPQQFSASPEDQYPPQQHSYPVYDRTPAQEIDLGVLLVNYVRVLANDRRNVAIVLLSVLVCVLAMCIRPTVVDMQHPFPLDMPEDAVSTSIFTVTQYRHVTTTTATSVEVALPTSVVQSEMPILPSSPIIEAEPKASGRFVAHPQVEEEEKPGLTPAAEPGSSDEPLTPAMVVVSAQPGVSDVPMDLMEETAPDFIAIPEEESVFSSIADAPSEEESE</sequence>
<dbReference type="AlphaFoldDB" id="A0A1L9SSI1"/>
<dbReference type="RefSeq" id="XP_022584576.1">
    <property type="nucleotide sequence ID" value="XM_022722805.1"/>
</dbReference>
<organism evidence="2 3">
    <name type="scientific">Penicilliopsis zonata CBS 506.65</name>
    <dbReference type="NCBI Taxonomy" id="1073090"/>
    <lineage>
        <taxon>Eukaryota</taxon>
        <taxon>Fungi</taxon>
        <taxon>Dikarya</taxon>
        <taxon>Ascomycota</taxon>
        <taxon>Pezizomycotina</taxon>
        <taxon>Eurotiomycetes</taxon>
        <taxon>Eurotiomycetidae</taxon>
        <taxon>Eurotiales</taxon>
        <taxon>Aspergillaceae</taxon>
        <taxon>Penicilliopsis</taxon>
    </lineage>
</organism>
<feature type="region of interest" description="Disordered" evidence="1">
    <location>
        <begin position="286"/>
        <end position="332"/>
    </location>
</feature>
<accession>A0A1L9SSI1</accession>
<feature type="compositionally biased region" description="Basic and acidic residues" evidence="1">
    <location>
        <begin position="313"/>
        <end position="323"/>
    </location>
</feature>
<evidence type="ECO:0000313" key="2">
    <source>
        <dbReference type="EMBL" id="OJJ50066.1"/>
    </source>
</evidence>
<dbReference type="EMBL" id="KV878337">
    <property type="protein sequence ID" value="OJJ50066.1"/>
    <property type="molecule type" value="Genomic_DNA"/>
</dbReference>